<comment type="pathway">
    <text evidence="1">Purine metabolism; ppGpp biosynthesis; ppGpp from GTP: step 1/2.</text>
</comment>
<dbReference type="SMART" id="SM00954">
    <property type="entry name" value="RelA_SpoT"/>
    <property type="match status" value="1"/>
</dbReference>
<dbReference type="InterPro" id="IPR007685">
    <property type="entry name" value="RelA_SpoT"/>
</dbReference>
<evidence type="ECO:0000259" key="2">
    <source>
        <dbReference type="SMART" id="SM00954"/>
    </source>
</evidence>
<dbReference type="Gene3D" id="3.30.460.10">
    <property type="entry name" value="Beta Polymerase, domain 2"/>
    <property type="match status" value="1"/>
</dbReference>
<keyword evidence="3" id="KW-0418">Kinase</keyword>
<dbReference type="PANTHER" id="PTHR47837:SF2">
    <property type="entry name" value="GTP PYROPHOSPHOKINASE YWAC"/>
    <property type="match status" value="1"/>
</dbReference>
<dbReference type="PANTHER" id="PTHR47837">
    <property type="entry name" value="GTP PYROPHOSPHOKINASE YJBM"/>
    <property type="match status" value="1"/>
</dbReference>
<dbReference type="EC" id="2.7.6.5" evidence="3"/>
<gene>
    <name evidence="3" type="ORF">AR1Y2_0057</name>
</gene>
<dbReference type="Proteomes" id="UP000298653">
    <property type="component" value="Chromosome"/>
</dbReference>
<dbReference type="GO" id="GO:0008728">
    <property type="term" value="F:GTP diphosphokinase activity"/>
    <property type="evidence" value="ECO:0007669"/>
    <property type="project" value="UniProtKB-EC"/>
</dbReference>
<dbReference type="UniPathway" id="UPA00908">
    <property type="reaction ID" value="UER00884"/>
</dbReference>
<keyword evidence="3" id="KW-0808">Transferase</keyword>
<dbReference type="KEGG" id="arf:AR1Y2_0057"/>
<feature type="domain" description="RelA/SpoT" evidence="2">
    <location>
        <begin position="55"/>
        <end position="178"/>
    </location>
</feature>
<dbReference type="Pfam" id="PF04607">
    <property type="entry name" value="RelA_SpoT"/>
    <property type="match status" value="1"/>
</dbReference>
<organism evidence="3 4">
    <name type="scientific">Anaerostipes rhamnosivorans</name>
    <dbReference type="NCBI Taxonomy" id="1229621"/>
    <lineage>
        <taxon>Bacteria</taxon>
        <taxon>Bacillati</taxon>
        <taxon>Bacillota</taxon>
        <taxon>Clostridia</taxon>
        <taxon>Lachnospirales</taxon>
        <taxon>Lachnospiraceae</taxon>
        <taxon>Anaerostipes</taxon>
    </lineage>
</organism>
<sequence length="219" mass="25937">MAKIELPDVKDIFLEYRKMQLLYQSALKEIGTKLEILNDEFKFVHKYNPIEHIESRMKSEESIVRKLMKKGQDITVENIERYIDDVAGIRVICSFTPDIYRIVDMISNQDDIEVVRTKDYMVNPKPSGYRSYHMIVKVPIFLSDTVVPTRVEIQIRTVAMDFWASLEHKIYYKYDGHAPEYIRTELRECAEMISFLDSKMLAINEEIHSLKQDDMREEL</sequence>
<protein>
    <submittedName>
        <fullName evidence="3">GTP pyrophosphokinase</fullName>
        <ecNumber evidence="3">2.7.6.5</ecNumber>
    </submittedName>
</protein>
<dbReference type="SUPFAM" id="SSF81301">
    <property type="entry name" value="Nucleotidyltransferase"/>
    <property type="match status" value="1"/>
</dbReference>
<dbReference type="GO" id="GO:0016301">
    <property type="term" value="F:kinase activity"/>
    <property type="evidence" value="ECO:0007669"/>
    <property type="project" value="UniProtKB-KW"/>
</dbReference>
<dbReference type="InterPro" id="IPR052366">
    <property type="entry name" value="GTP_Pyrophosphokinase"/>
</dbReference>
<dbReference type="EMBL" id="CP040058">
    <property type="protein sequence ID" value="QCP33511.1"/>
    <property type="molecule type" value="Genomic_DNA"/>
</dbReference>
<dbReference type="RefSeq" id="WP_137327177.1">
    <property type="nucleotide sequence ID" value="NZ_CP040058.1"/>
</dbReference>
<name>A0A4P8IAF7_9FIRM</name>
<evidence type="ECO:0000313" key="4">
    <source>
        <dbReference type="Proteomes" id="UP000298653"/>
    </source>
</evidence>
<dbReference type="GO" id="GO:0015970">
    <property type="term" value="P:guanosine tetraphosphate biosynthetic process"/>
    <property type="evidence" value="ECO:0007669"/>
    <property type="project" value="UniProtKB-UniPathway"/>
</dbReference>
<evidence type="ECO:0000313" key="3">
    <source>
        <dbReference type="EMBL" id="QCP33511.1"/>
    </source>
</evidence>
<keyword evidence="4" id="KW-1185">Reference proteome</keyword>
<dbReference type="CDD" id="cd05399">
    <property type="entry name" value="NT_Rel-Spo_like"/>
    <property type="match status" value="1"/>
</dbReference>
<dbReference type="InterPro" id="IPR043519">
    <property type="entry name" value="NT_sf"/>
</dbReference>
<dbReference type="OrthoDB" id="9789634at2"/>
<evidence type="ECO:0000256" key="1">
    <source>
        <dbReference type="ARBA" id="ARBA00004976"/>
    </source>
</evidence>
<dbReference type="AlphaFoldDB" id="A0A4P8IAF7"/>
<reference evidence="3 4" key="1">
    <citation type="submission" date="2019-05" db="EMBL/GenBank/DDBJ databases">
        <title>Complete genome sequencing of Anaerostipes rhamnosivorans.</title>
        <authorList>
            <person name="Bui T.P.N."/>
            <person name="de Vos W.M."/>
        </authorList>
    </citation>
    <scope>NUCLEOTIDE SEQUENCE [LARGE SCALE GENOMIC DNA]</scope>
    <source>
        <strain evidence="3 4">1y2</strain>
    </source>
</reference>
<accession>A0A4P8IAF7</accession>
<proteinExistence type="predicted"/>
<dbReference type="Gene3D" id="1.10.287.860">
    <property type="entry name" value="Nucleotidyltransferase"/>
    <property type="match status" value="1"/>
</dbReference>